<evidence type="ECO:0000313" key="4">
    <source>
        <dbReference type="EMBL" id="KAG0267809.1"/>
    </source>
</evidence>
<feature type="compositionally biased region" description="Gly residues" evidence="1">
    <location>
        <begin position="589"/>
        <end position="600"/>
    </location>
</feature>
<keyword evidence="2" id="KW-0472">Membrane</keyword>
<evidence type="ECO:0000256" key="3">
    <source>
        <dbReference type="SAM" id="SignalP"/>
    </source>
</evidence>
<dbReference type="Proteomes" id="UP000807716">
    <property type="component" value="Unassembled WGS sequence"/>
</dbReference>
<gene>
    <name evidence="4" type="primary">ACBP5</name>
    <name evidence="4" type="ORF">DFQ27_008198</name>
</gene>
<evidence type="ECO:0000256" key="1">
    <source>
        <dbReference type="SAM" id="MobiDB-lite"/>
    </source>
</evidence>
<dbReference type="PANTHER" id="PTHR23244">
    <property type="entry name" value="KELCH REPEAT DOMAIN"/>
    <property type="match status" value="1"/>
</dbReference>
<dbReference type="EMBL" id="JAAAJB010000068">
    <property type="protein sequence ID" value="KAG0267809.1"/>
    <property type="molecule type" value="Genomic_DNA"/>
</dbReference>
<dbReference type="AlphaFoldDB" id="A0A9P6QG29"/>
<dbReference type="InterPro" id="IPR015915">
    <property type="entry name" value="Kelch-typ_b-propeller"/>
</dbReference>
<evidence type="ECO:0000313" key="5">
    <source>
        <dbReference type="Proteomes" id="UP000807716"/>
    </source>
</evidence>
<dbReference type="OrthoDB" id="10251809at2759"/>
<feature type="compositionally biased region" description="Polar residues" evidence="1">
    <location>
        <begin position="555"/>
        <end position="566"/>
    </location>
</feature>
<dbReference type="Gene3D" id="2.120.10.80">
    <property type="entry name" value="Kelch-type beta propeller"/>
    <property type="match status" value="1"/>
</dbReference>
<comment type="caution">
    <text evidence="4">The sequence shown here is derived from an EMBL/GenBank/DDBJ whole genome shotgun (WGS) entry which is preliminary data.</text>
</comment>
<evidence type="ECO:0000256" key="2">
    <source>
        <dbReference type="SAM" id="Phobius"/>
    </source>
</evidence>
<dbReference type="PANTHER" id="PTHR23244:SF471">
    <property type="entry name" value="GUANINE NUCLEOTIDE-BINDING PROTEIN SUBUNIT BETA 1-RELATED"/>
    <property type="match status" value="1"/>
</dbReference>
<feature type="region of interest" description="Disordered" evidence="1">
    <location>
        <begin position="628"/>
        <end position="762"/>
    </location>
</feature>
<keyword evidence="5" id="KW-1185">Reference proteome</keyword>
<keyword evidence="2" id="KW-0812">Transmembrane</keyword>
<accession>A0A9P6QG29</accession>
<feature type="region of interest" description="Disordered" evidence="1">
    <location>
        <begin position="131"/>
        <end position="178"/>
    </location>
</feature>
<keyword evidence="3" id="KW-0732">Signal</keyword>
<feature type="compositionally biased region" description="Basic and acidic residues" evidence="1">
    <location>
        <begin position="628"/>
        <end position="642"/>
    </location>
</feature>
<feature type="region of interest" description="Disordered" evidence="1">
    <location>
        <begin position="490"/>
        <end position="603"/>
    </location>
</feature>
<name>A0A9P6QG29_9FUNG</name>
<feature type="region of interest" description="Disordered" evidence="1">
    <location>
        <begin position="208"/>
        <end position="266"/>
    </location>
</feature>
<organism evidence="4 5">
    <name type="scientific">Actinomortierella ambigua</name>
    <dbReference type="NCBI Taxonomy" id="1343610"/>
    <lineage>
        <taxon>Eukaryota</taxon>
        <taxon>Fungi</taxon>
        <taxon>Fungi incertae sedis</taxon>
        <taxon>Mucoromycota</taxon>
        <taxon>Mortierellomycotina</taxon>
        <taxon>Mortierellomycetes</taxon>
        <taxon>Mortierellales</taxon>
        <taxon>Mortierellaceae</taxon>
        <taxon>Actinomortierella</taxon>
    </lineage>
</organism>
<feature type="compositionally biased region" description="Polar residues" evidence="1">
    <location>
        <begin position="208"/>
        <end position="222"/>
    </location>
</feature>
<feature type="compositionally biased region" description="Pro residues" evidence="1">
    <location>
        <begin position="229"/>
        <end position="243"/>
    </location>
</feature>
<feature type="signal peptide" evidence="3">
    <location>
        <begin position="1"/>
        <end position="27"/>
    </location>
</feature>
<feature type="compositionally biased region" description="Low complexity" evidence="1">
    <location>
        <begin position="700"/>
        <end position="713"/>
    </location>
</feature>
<feature type="compositionally biased region" description="Polar residues" evidence="1">
    <location>
        <begin position="643"/>
        <end position="669"/>
    </location>
</feature>
<feature type="transmembrane region" description="Helical" evidence="2">
    <location>
        <begin position="454"/>
        <end position="479"/>
    </location>
</feature>
<proteinExistence type="predicted"/>
<reference evidence="4" key="1">
    <citation type="journal article" date="2020" name="Fungal Divers.">
        <title>Resolving the Mortierellaceae phylogeny through synthesis of multi-gene phylogenetics and phylogenomics.</title>
        <authorList>
            <person name="Vandepol N."/>
            <person name="Liber J."/>
            <person name="Desiro A."/>
            <person name="Na H."/>
            <person name="Kennedy M."/>
            <person name="Barry K."/>
            <person name="Grigoriev I.V."/>
            <person name="Miller A.N."/>
            <person name="O'Donnell K."/>
            <person name="Stajich J.E."/>
            <person name="Bonito G."/>
        </authorList>
    </citation>
    <scope>NUCLEOTIDE SEQUENCE</scope>
    <source>
        <strain evidence="4">BC1065</strain>
    </source>
</reference>
<feature type="compositionally biased region" description="Pro residues" evidence="1">
    <location>
        <begin position="250"/>
        <end position="264"/>
    </location>
</feature>
<sequence>MDKRPSRAKRWFCYALLASCPASLVHAQPQSSAFRITKAVAVAGSTLYLYGGSSPSTGDCFSDLYQVPLDPSNGWVAGDAPWHAVDQRPSGNDPGGFTLSAVSWMVPSEEDKLFVYGQTLCADDRATAADAPHTFRTTSGSVEMERNSDGEWSPDSPTTDVLGQRRVKDDAPTPVQAYDPTSRTVYTFVYDMFNPQLGMTLFSFPSDQPPSNLGTSAKNTTMDLAPKAPETPPPPPPPPPPPTGNGTAAPLPPTPTPDPTPPVVPQGAPFVDVGAAVFANGMIVVVGGGRPASYAALLANQTDDIEPSHGYYKMDRCWTYNPSANQWTKRTLTAAGGSFPTPRRLHALLAVDNKIYMHGGNATTTNAEAGFEGDLWILDTTTWAWSAGPASGNGRAYHSLVRFQNTLLAVSGYSRQPTNSNPAQNAFLMMYSLDDSGWSTQFGTIQKSFFQQHIALILGSTAAALLALVIVGAVVNRLVQRRRHRNKRYDQFDTTTTLGRKKTKMPFLARKTRPVDPSATSRVGPTGGRAVAAGRDLTGGAGQTTLSSASAANEALNTRSFQNQHIPSRGADEDEEIDLSAVRSPPGSFGFGAGAGGAGMGQYQQNPYEQQLQQVPLMAADALDQQDFRTPYRDDAPGDRRMSSSSNDGRPQLPQRFSQQAFGSPSPSEHIQVGGFVYGGPATSPLAGGQRQISESRPASSSQSYSPYSSQSPTMARPMVSQGYTPQHPRSPSPSRRSPSPSRPPVSQGYSSSPYNNDLPPI</sequence>
<keyword evidence="2" id="KW-1133">Transmembrane helix</keyword>
<dbReference type="SUPFAM" id="SSF117281">
    <property type="entry name" value="Kelch motif"/>
    <property type="match status" value="1"/>
</dbReference>
<feature type="chain" id="PRO_5040240628" evidence="3">
    <location>
        <begin position="28"/>
        <end position="762"/>
    </location>
</feature>
<protein>
    <submittedName>
        <fullName evidence="4">Acyl-CoA-binding domain-containing protein 5</fullName>
    </submittedName>
</protein>